<evidence type="ECO:0000313" key="2">
    <source>
        <dbReference type="EMBL" id="SNT15108.1"/>
    </source>
</evidence>
<keyword evidence="1" id="KW-1133">Transmembrane helix</keyword>
<reference evidence="2 3" key="1">
    <citation type="submission" date="2017-06" db="EMBL/GenBank/DDBJ databases">
        <authorList>
            <person name="Kim H.J."/>
            <person name="Triplett B.A."/>
        </authorList>
    </citation>
    <scope>NUCLEOTIDE SEQUENCE [LARGE SCALE GENOMIC DNA]</scope>
    <source>
        <strain evidence="2 3">DSM 18704</strain>
    </source>
</reference>
<evidence type="ECO:0000313" key="3">
    <source>
        <dbReference type="Proteomes" id="UP000198356"/>
    </source>
</evidence>
<dbReference type="RefSeq" id="WP_089409034.1">
    <property type="nucleotide sequence ID" value="NZ_FZOU01000004.1"/>
</dbReference>
<gene>
    <name evidence="2" type="ORF">SAMN05421770_104408</name>
</gene>
<name>A0A239KBJ6_9BACT</name>
<feature type="transmembrane region" description="Helical" evidence="1">
    <location>
        <begin position="50"/>
        <end position="73"/>
    </location>
</feature>
<dbReference type="EMBL" id="FZOU01000004">
    <property type="protein sequence ID" value="SNT15108.1"/>
    <property type="molecule type" value="Genomic_DNA"/>
</dbReference>
<feature type="transmembrane region" description="Helical" evidence="1">
    <location>
        <begin position="79"/>
        <end position="97"/>
    </location>
</feature>
<keyword evidence="3" id="KW-1185">Reference proteome</keyword>
<keyword evidence="1" id="KW-0812">Transmembrane</keyword>
<dbReference type="Proteomes" id="UP000198356">
    <property type="component" value="Unassembled WGS sequence"/>
</dbReference>
<evidence type="ECO:0000256" key="1">
    <source>
        <dbReference type="SAM" id="Phobius"/>
    </source>
</evidence>
<organism evidence="2 3">
    <name type="scientific">Granulicella rosea</name>
    <dbReference type="NCBI Taxonomy" id="474952"/>
    <lineage>
        <taxon>Bacteria</taxon>
        <taxon>Pseudomonadati</taxon>
        <taxon>Acidobacteriota</taxon>
        <taxon>Terriglobia</taxon>
        <taxon>Terriglobales</taxon>
        <taxon>Acidobacteriaceae</taxon>
        <taxon>Granulicella</taxon>
    </lineage>
</organism>
<proteinExistence type="predicted"/>
<dbReference type="OrthoDB" id="121445at2"/>
<sequence>METKSGGKKKFDAYIEAVKDQQKSVLWPDVLRGGRSVDELFWKGARDAPLIQRIGVAIFALAYLAVAVVFVSIAIEQASWAACLFAALLFGVGAWFVRNALRK</sequence>
<dbReference type="AlphaFoldDB" id="A0A239KBJ6"/>
<protein>
    <submittedName>
        <fullName evidence="2">Uncharacterized protein</fullName>
    </submittedName>
</protein>
<keyword evidence="1" id="KW-0472">Membrane</keyword>
<accession>A0A239KBJ6</accession>